<feature type="region of interest" description="Disordered" evidence="1">
    <location>
        <begin position="19"/>
        <end position="109"/>
    </location>
</feature>
<evidence type="ECO:0000256" key="1">
    <source>
        <dbReference type="SAM" id="MobiDB-lite"/>
    </source>
</evidence>
<gene>
    <name evidence="2" type="ORF">Pcinc_039187</name>
</gene>
<accession>A0AAE1BPW8</accession>
<dbReference type="Proteomes" id="UP001286313">
    <property type="component" value="Unassembled WGS sequence"/>
</dbReference>
<sequence length="205" mass="21426">MLEPGLSDHSFASLLADPSSAMLTGDSPRITNGKKEESELMNGCDVARGGSRGGVSEGSGCGRDMSEHTTQQQHHHHQQQSGPHLPPPPLLPAATTTNGGDKCEGSATPYALPSAPYTLPANPPVLFPPSVFPPHPQQHTSEPREVFSAPFPALTFPLQNGMPLDLLVVEPFLGGGFHGLVVVVVVVVVGGRGAEGTFAEGCWIK</sequence>
<protein>
    <submittedName>
        <fullName evidence="2">Uncharacterized protein</fullName>
    </submittedName>
</protein>
<organism evidence="2 3">
    <name type="scientific">Petrolisthes cinctipes</name>
    <name type="common">Flat porcelain crab</name>
    <dbReference type="NCBI Taxonomy" id="88211"/>
    <lineage>
        <taxon>Eukaryota</taxon>
        <taxon>Metazoa</taxon>
        <taxon>Ecdysozoa</taxon>
        <taxon>Arthropoda</taxon>
        <taxon>Crustacea</taxon>
        <taxon>Multicrustacea</taxon>
        <taxon>Malacostraca</taxon>
        <taxon>Eumalacostraca</taxon>
        <taxon>Eucarida</taxon>
        <taxon>Decapoda</taxon>
        <taxon>Pleocyemata</taxon>
        <taxon>Anomura</taxon>
        <taxon>Galatheoidea</taxon>
        <taxon>Porcellanidae</taxon>
        <taxon>Petrolisthes</taxon>
    </lineage>
</organism>
<dbReference type="EMBL" id="JAWQEG010006622">
    <property type="protein sequence ID" value="KAK3854328.1"/>
    <property type="molecule type" value="Genomic_DNA"/>
</dbReference>
<evidence type="ECO:0000313" key="3">
    <source>
        <dbReference type="Proteomes" id="UP001286313"/>
    </source>
</evidence>
<comment type="caution">
    <text evidence="2">The sequence shown here is derived from an EMBL/GenBank/DDBJ whole genome shotgun (WGS) entry which is preliminary data.</text>
</comment>
<name>A0AAE1BPW8_PETCI</name>
<dbReference type="AlphaFoldDB" id="A0AAE1BPW8"/>
<keyword evidence="3" id="KW-1185">Reference proteome</keyword>
<feature type="compositionally biased region" description="Gly residues" evidence="1">
    <location>
        <begin position="50"/>
        <end position="61"/>
    </location>
</feature>
<evidence type="ECO:0000313" key="2">
    <source>
        <dbReference type="EMBL" id="KAK3854328.1"/>
    </source>
</evidence>
<proteinExistence type="predicted"/>
<reference evidence="2" key="1">
    <citation type="submission" date="2023-10" db="EMBL/GenBank/DDBJ databases">
        <title>Genome assemblies of two species of porcelain crab, Petrolisthes cinctipes and Petrolisthes manimaculis (Anomura: Porcellanidae).</title>
        <authorList>
            <person name="Angst P."/>
        </authorList>
    </citation>
    <scope>NUCLEOTIDE SEQUENCE</scope>
    <source>
        <strain evidence="2">PB745_01</strain>
        <tissue evidence="2">Gill</tissue>
    </source>
</reference>